<comment type="caution">
    <text evidence="4">The sequence shown here is derived from an EMBL/GenBank/DDBJ whole genome shotgun (WGS) entry which is preliminary data.</text>
</comment>
<keyword evidence="5" id="KW-1185">Reference proteome</keyword>
<evidence type="ECO:0000313" key="5">
    <source>
        <dbReference type="Proteomes" id="UP000619457"/>
    </source>
</evidence>
<dbReference type="InterPro" id="IPR050248">
    <property type="entry name" value="Polysacc_deacetylase_ArnD"/>
</dbReference>
<dbReference type="GO" id="GO:0005975">
    <property type="term" value="P:carbohydrate metabolic process"/>
    <property type="evidence" value="ECO:0007669"/>
    <property type="project" value="InterPro"/>
</dbReference>
<dbReference type="InterPro" id="IPR002509">
    <property type="entry name" value="NODB_dom"/>
</dbReference>
<dbReference type="GO" id="GO:0016810">
    <property type="term" value="F:hydrolase activity, acting on carbon-nitrogen (but not peptide) bonds"/>
    <property type="evidence" value="ECO:0007669"/>
    <property type="project" value="InterPro"/>
</dbReference>
<keyword evidence="1" id="KW-0479">Metal-binding</keyword>
<dbReference type="SUPFAM" id="SSF88713">
    <property type="entry name" value="Glycoside hydrolase/deacetylase"/>
    <property type="match status" value="1"/>
</dbReference>
<evidence type="ECO:0000313" key="4">
    <source>
        <dbReference type="EMBL" id="GGZ40541.1"/>
    </source>
</evidence>
<dbReference type="InterPro" id="IPR011330">
    <property type="entry name" value="Glyco_hydro/deAcase_b/a-brl"/>
</dbReference>
<evidence type="ECO:0000256" key="1">
    <source>
        <dbReference type="ARBA" id="ARBA00022723"/>
    </source>
</evidence>
<dbReference type="RefSeq" id="WP_018473740.1">
    <property type="nucleotide sequence ID" value="NZ_BMWX01000010.1"/>
</dbReference>
<reference evidence="4" key="1">
    <citation type="journal article" date="2014" name="Int. J. Syst. Evol. Microbiol.">
        <title>Complete genome sequence of Corynebacterium casei LMG S-19264T (=DSM 44701T), isolated from a smear-ripened cheese.</title>
        <authorList>
            <consortium name="US DOE Joint Genome Institute (JGI-PGF)"/>
            <person name="Walter F."/>
            <person name="Albersmeier A."/>
            <person name="Kalinowski J."/>
            <person name="Ruckert C."/>
        </authorList>
    </citation>
    <scope>NUCLEOTIDE SEQUENCE</scope>
    <source>
        <strain evidence="4">KCTC 12368</strain>
    </source>
</reference>
<accession>A0A918QDC1</accession>
<gene>
    <name evidence="4" type="ORF">GCM10007049_37280</name>
</gene>
<name>A0A918QDC1_9BACT</name>
<feature type="domain" description="NodB homology" evidence="3">
    <location>
        <begin position="26"/>
        <end position="206"/>
    </location>
</feature>
<evidence type="ECO:0000259" key="3">
    <source>
        <dbReference type="PROSITE" id="PS51677"/>
    </source>
</evidence>
<dbReference type="EMBL" id="BMWX01000010">
    <property type="protein sequence ID" value="GGZ40541.1"/>
    <property type="molecule type" value="Genomic_DNA"/>
</dbReference>
<dbReference type="Gene3D" id="3.20.20.370">
    <property type="entry name" value="Glycoside hydrolase/deacetylase"/>
    <property type="match status" value="1"/>
</dbReference>
<protein>
    <submittedName>
        <fullName evidence="4">Polysaccharide deacetylase</fullName>
    </submittedName>
</protein>
<sequence>MLIHYVPSFIQRFFPHYIWHKSRQEKEIYLTFDDGPVPGVTDYILDELELRGMKANFFMVGDNVRKHPALAREVVMRGHQVGNHTYHHLNGRRTADTLYFEDIVNCAQEIQYATGEEVKLFRPPYGQIKSSQGRILREDYSIIMWDVLSGDYSPALSADRCLKKTQQYSRKGSIIVFHDQQKTMKKIPQLLPCYLDFVLAQGYRTSLL</sequence>
<evidence type="ECO:0000256" key="2">
    <source>
        <dbReference type="ARBA" id="ARBA00022801"/>
    </source>
</evidence>
<proteinExistence type="predicted"/>
<dbReference type="PANTHER" id="PTHR10587:SF133">
    <property type="entry name" value="CHITIN DEACETYLASE 1-RELATED"/>
    <property type="match status" value="1"/>
</dbReference>
<reference evidence="4" key="2">
    <citation type="submission" date="2020-09" db="EMBL/GenBank/DDBJ databases">
        <authorList>
            <person name="Sun Q."/>
            <person name="Kim S."/>
        </authorList>
    </citation>
    <scope>NUCLEOTIDE SEQUENCE</scope>
    <source>
        <strain evidence="4">KCTC 12368</strain>
    </source>
</reference>
<keyword evidence="2" id="KW-0378">Hydrolase</keyword>
<dbReference type="CDD" id="cd10917">
    <property type="entry name" value="CE4_NodB_like_6s_7s"/>
    <property type="match status" value="1"/>
</dbReference>
<dbReference type="PANTHER" id="PTHR10587">
    <property type="entry name" value="GLYCOSYL TRANSFERASE-RELATED"/>
    <property type="match status" value="1"/>
</dbReference>
<organism evidence="4 5">
    <name type="scientific">Echinicola pacifica</name>
    <dbReference type="NCBI Taxonomy" id="346377"/>
    <lineage>
        <taxon>Bacteria</taxon>
        <taxon>Pseudomonadati</taxon>
        <taxon>Bacteroidota</taxon>
        <taxon>Cytophagia</taxon>
        <taxon>Cytophagales</taxon>
        <taxon>Cyclobacteriaceae</taxon>
        <taxon>Echinicola</taxon>
    </lineage>
</organism>
<dbReference type="PROSITE" id="PS51677">
    <property type="entry name" value="NODB"/>
    <property type="match status" value="1"/>
</dbReference>
<dbReference type="GO" id="GO:0016020">
    <property type="term" value="C:membrane"/>
    <property type="evidence" value="ECO:0007669"/>
    <property type="project" value="TreeGrafter"/>
</dbReference>
<dbReference type="AlphaFoldDB" id="A0A918QDC1"/>
<dbReference type="GO" id="GO:0046872">
    <property type="term" value="F:metal ion binding"/>
    <property type="evidence" value="ECO:0007669"/>
    <property type="project" value="UniProtKB-KW"/>
</dbReference>
<dbReference type="Proteomes" id="UP000619457">
    <property type="component" value="Unassembled WGS sequence"/>
</dbReference>
<dbReference type="Pfam" id="PF01522">
    <property type="entry name" value="Polysacc_deac_1"/>
    <property type="match status" value="1"/>
</dbReference>